<dbReference type="GO" id="GO:0005763">
    <property type="term" value="C:mitochondrial small ribosomal subunit"/>
    <property type="evidence" value="ECO:0007669"/>
    <property type="project" value="InterPro"/>
</dbReference>
<dbReference type="Pfam" id="PF14943">
    <property type="entry name" value="MRP-S26"/>
    <property type="match status" value="1"/>
</dbReference>
<evidence type="ECO:0000313" key="11">
    <source>
        <dbReference type="Ensembl" id="ENSLLEP00000018662.1"/>
    </source>
</evidence>
<evidence type="ECO:0000256" key="2">
    <source>
        <dbReference type="ARBA" id="ARBA00009672"/>
    </source>
</evidence>
<proteinExistence type="inferred from homology"/>
<evidence type="ECO:0000256" key="1">
    <source>
        <dbReference type="ARBA" id="ARBA00004173"/>
    </source>
</evidence>
<keyword evidence="3" id="KW-0809">Transit peptide</keyword>
<dbReference type="PANTHER" id="PTHR21035">
    <property type="entry name" value="28S RIBOSOMAL PROTEIN S26, MITOCHONDRIAL"/>
    <property type="match status" value="1"/>
</dbReference>
<dbReference type="AlphaFoldDB" id="A0A8C5MTC2"/>
<accession>A0A8C5MTC2</accession>
<dbReference type="Ensembl" id="ENSLLET00000019397.1">
    <property type="protein sequence ID" value="ENSLLEP00000018662.1"/>
    <property type="gene ID" value="ENSLLEG00000011846.1"/>
</dbReference>
<comment type="similarity">
    <text evidence="2">Belongs to the mitochondrion-specific ribosomal protein mS26 family.</text>
</comment>
<evidence type="ECO:0000256" key="7">
    <source>
        <dbReference type="ARBA" id="ARBA00035138"/>
    </source>
</evidence>
<evidence type="ECO:0000256" key="5">
    <source>
        <dbReference type="ARBA" id="ARBA00023128"/>
    </source>
</evidence>
<evidence type="ECO:0000256" key="9">
    <source>
        <dbReference type="SAM" id="Coils"/>
    </source>
</evidence>
<comment type="subcellular location">
    <subcellularLocation>
        <location evidence="1">Mitochondrion</location>
    </subcellularLocation>
</comment>
<name>A0A8C5MTC2_9ANUR</name>
<dbReference type="OrthoDB" id="5988811at2759"/>
<keyword evidence="5" id="KW-0496">Mitochondrion</keyword>
<dbReference type="PANTHER" id="PTHR21035:SF2">
    <property type="entry name" value="SMALL RIBOSOMAL SUBUNIT PROTEIN MS26"/>
    <property type="match status" value="1"/>
</dbReference>
<keyword evidence="9" id="KW-0175">Coiled coil</keyword>
<dbReference type="GeneTree" id="ENSGT00390000008453"/>
<evidence type="ECO:0000256" key="10">
    <source>
        <dbReference type="SAM" id="MobiDB-lite"/>
    </source>
</evidence>
<evidence type="ECO:0000256" key="6">
    <source>
        <dbReference type="ARBA" id="ARBA00023274"/>
    </source>
</evidence>
<dbReference type="InterPro" id="IPR026140">
    <property type="entry name" value="Ribosomal_mS26"/>
</dbReference>
<organism evidence="11 12">
    <name type="scientific">Leptobrachium leishanense</name>
    <name type="common">Leishan spiny toad</name>
    <dbReference type="NCBI Taxonomy" id="445787"/>
    <lineage>
        <taxon>Eukaryota</taxon>
        <taxon>Metazoa</taxon>
        <taxon>Chordata</taxon>
        <taxon>Craniata</taxon>
        <taxon>Vertebrata</taxon>
        <taxon>Euteleostomi</taxon>
        <taxon>Amphibia</taxon>
        <taxon>Batrachia</taxon>
        <taxon>Anura</taxon>
        <taxon>Pelobatoidea</taxon>
        <taxon>Megophryidae</taxon>
        <taxon>Leptobrachium</taxon>
    </lineage>
</organism>
<keyword evidence="6" id="KW-0687">Ribonucleoprotein</keyword>
<dbReference type="Proteomes" id="UP000694569">
    <property type="component" value="Unplaced"/>
</dbReference>
<protein>
    <recommendedName>
        <fullName evidence="7">Small ribosomal subunit protein mS26</fullName>
    </recommendedName>
    <alternativeName>
        <fullName evidence="8">28S ribosomal protein S26, mitochondrial</fullName>
    </alternativeName>
</protein>
<reference evidence="11" key="1">
    <citation type="submission" date="2025-08" db="UniProtKB">
        <authorList>
            <consortium name="Ensembl"/>
        </authorList>
    </citation>
    <scope>IDENTIFICATION</scope>
</reference>
<keyword evidence="12" id="KW-1185">Reference proteome</keyword>
<feature type="coiled-coil region" evidence="9">
    <location>
        <begin position="79"/>
        <end position="165"/>
    </location>
</feature>
<evidence type="ECO:0000256" key="8">
    <source>
        <dbReference type="ARBA" id="ARBA00035344"/>
    </source>
</evidence>
<evidence type="ECO:0000313" key="12">
    <source>
        <dbReference type="Proteomes" id="UP000694569"/>
    </source>
</evidence>
<keyword evidence="4" id="KW-0689">Ribosomal protein</keyword>
<evidence type="ECO:0000256" key="3">
    <source>
        <dbReference type="ARBA" id="ARBA00022946"/>
    </source>
</evidence>
<sequence length="198" mass="23534">MLRYLGQTHLLRITTTPCLAQTRGRKSRTDPKAKSKASRIKYPPPTCVEELLNVQQRYQQYMTPPGLAHRAEFKEEMLRSRYEEQVGSLAEQRHRLETEEHETLMAWNREQNQMALNRRLERLKREAETSQLEQQAVAQQRQAAMQEFLEKKEQEIEELQEISKSFISPDNMMERIEAALDNPRNYNFCIDREGRILR</sequence>
<evidence type="ECO:0000256" key="4">
    <source>
        <dbReference type="ARBA" id="ARBA00022980"/>
    </source>
</evidence>
<reference evidence="11" key="2">
    <citation type="submission" date="2025-09" db="UniProtKB">
        <authorList>
            <consortium name="Ensembl"/>
        </authorList>
    </citation>
    <scope>IDENTIFICATION</scope>
</reference>
<feature type="region of interest" description="Disordered" evidence="10">
    <location>
        <begin position="18"/>
        <end position="40"/>
    </location>
</feature>